<dbReference type="EMBL" id="BAAALS010000023">
    <property type="protein sequence ID" value="GAA1767080.1"/>
    <property type="molecule type" value="Genomic_DNA"/>
</dbReference>
<keyword evidence="4" id="KW-1185">Reference proteome</keyword>
<dbReference type="InterPro" id="IPR016039">
    <property type="entry name" value="Thiolase-like"/>
</dbReference>
<name>A0ABP4WZY5_9ACTN</name>
<dbReference type="SUPFAM" id="SSF53901">
    <property type="entry name" value="Thiolase-like"/>
    <property type="match status" value="2"/>
</dbReference>
<dbReference type="Proteomes" id="UP001500655">
    <property type="component" value="Unassembled WGS sequence"/>
</dbReference>
<reference evidence="4" key="1">
    <citation type="journal article" date="2019" name="Int. J. Syst. Evol. Microbiol.">
        <title>The Global Catalogue of Microorganisms (GCM) 10K type strain sequencing project: providing services to taxonomists for standard genome sequencing and annotation.</title>
        <authorList>
            <consortium name="The Broad Institute Genomics Platform"/>
            <consortium name="The Broad Institute Genome Sequencing Center for Infectious Disease"/>
            <person name="Wu L."/>
            <person name="Ma J."/>
        </authorList>
    </citation>
    <scope>NUCLEOTIDE SEQUENCE [LARGE SCALE GENOMIC DNA]</scope>
    <source>
        <strain evidence="4">JCM 13249</strain>
    </source>
</reference>
<gene>
    <name evidence="3" type="ORF">GCM10009681_42710</name>
</gene>
<organism evidence="3 4">
    <name type="scientific">Luedemannella helvata</name>
    <dbReference type="NCBI Taxonomy" id="349315"/>
    <lineage>
        <taxon>Bacteria</taxon>
        <taxon>Bacillati</taxon>
        <taxon>Actinomycetota</taxon>
        <taxon>Actinomycetes</taxon>
        <taxon>Micromonosporales</taxon>
        <taxon>Micromonosporaceae</taxon>
        <taxon>Luedemannella</taxon>
    </lineage>
</organism>
<keyword evidence="1" id="KW-0808">Transferase</keyword>
<comment type="caution">
    <text evidence="3">The sequence shown here is derived from an EMBL/GenBank/DDBJ whole genome shotgun (WGS) entry which is preliminary data.</text>
</comment>
<dbReference type="Gene3D" id="3.40.47.10">
    <property type="match status" value="1"/>
</dbReference>
<protein>
    <submittedName>
        <fullName evidence="3">Beta-ketoacyl synthase N-terminal-like domain-containing protein</fullName>
    </submittedName>
</protein>
<dbReference type="PANTHER" id="PTHR11712:SF336">
    <property type="entry name" value="3-OXOACYL-[ACYL-CARRIER-PROTEIN] SYNTHASE, MITOCHONDRIAL"/>
    <property type="match status" value="1"/>
</dbReference>
<sequence>MTGLVITGWSELIPPVDPAADAAGLFDEPLPAARAAALVDFDVRAHLGRKGTSFYDRATALAVVACAAALRDSGIVVDEVGSARVGVVLGTTVGSFKSTSDFSRETLVQDKPYLVNPVLFPNTVMNCAAGQAAIRLGLRGVNATIAGGRLAMHQTLRYAVNALSRSTTEVLLVGAAEEFSPHRAWNGYRSGTDVGEGAAIFVVERADAPRHASPPVAALLGVASGFGWREAAPAALAGCVRRALAAAEVEPSMVDLVATSAAGSGPDSEYAVAVDVLGRSPEHLAVGQLLGECDAATGALGLAALLHRLRAEPTAVAVLTARTPDGGAAAAVLRGVP</sequence>
<dbReference type="InterPro" id="IPR000794">
    <property type="entry name" value="Beta-ketoacyl_synthase"/>
</dbReference>
<evidence type="ECO:0000313" key="3">
    <source>
        <dbReference type="EMBL" id="GAA1767080.1"/>
    </source>
</evidence>
<accession>A0ABP4WZY5</accession>
<evidence type="ECO:0000256" key="1">
    <source>
        <dbReference type="ARBA" id="ARBA00022679"/>
    </source>
</evidence>
<proteinExistence type="predicted"/>
<evidence type="ECO:0000259" key="2">
    <source>
        <dbReference type="Pfam" id="PF00109"/>
    </source>
</evidence>
<dbReference type="Pfam" id="PF00109">
    <property type="entry name" value="ketoacyl-synt"/>
    <property type="match status" value="1"/>
</dbReference>
<dbReference type="PANTHER" id="PTHR11712">
    <property type="entry name" value="POLYKETIDE SYNTHASE-RELATED"/>
    <property type="match status" value="1"/>
</dbReference>
<evidence type="ECO:0000313" key="4">
    <source>
        <dbReference type="Proteomes" id="UP001500655"/>
    </source>
</evidence>
<dbReference type="InterPro" id="IPR014030">
    <property type="entry name" value="Ketoacyl_synth_N"/>
</dbReference>
<feature type="domain" description="Beta-ketoacyl synthase-like N-terminal" evidence="2">
    <location>
        <begin position="43"/>
        <end position="181"/>
    </location>
</feature>
<dbReference type="RefSeq" id="WP_344084851.1">
    <property type="nucleotide sequence ID" value="NZ_BAAALS010000023.1"/>
</dbReference>